<name>A0ABW8NI46_9GAMM</name>
<organism evidence="1 2">
    <name type="scientific">Oceanobacter antarcticus</name>
    <dbReference type="NCBI Taxonomy" id="3133425"/>
    <lineage>
        <taxon>Bacteria</taxon>
        <taxon>Pseudomonadati</taxon>
        <taxon>Pseudomonadota</taxon>
        <taxon>Gammaproteobacteria</taxon>
        <taxon>Oceanospirillales</taxon>
        <taxon>Oceanospirillaceae</taxon>
        <taxon>Oceanobacter</taxon>
    </lineage>
</organism>
<gene>
    <name evidence="1" type="ORF">WG929_09455</name>
</gene>
<evidence type="ECO:0000313" key="1">
    <source>
        <dbReference type="EMBL" id="MFK4752630.1"/>
    </source>
</evidence>
<protein>
    <recommendedName>
        <fullName evidence="3">Helicase XPB/Ssl2 N-terminal domain-containing protein</fullName>
    </recommendedName>
</protein>
<reference evidence="1 2" key="1">
    <citation type="submission" date="2024-03" db="EMBL/GenBank/DDBJ databases">
        <title>High-quality draft genome sequence of Oceanobacter sp. wDCs-4.</title>
        <authorList>
            <person name="Dong C."/>
        </authorList>
    </citation>
    <scope>NUCLEOTIDE SEQUENCE [LARGE SCALE GENOMIC DNA]</scope>
    <source>
        <strain evidence="2">wDCs-4</strain>
    </source>
</reference>
<keyword evidence="2" id="KW-1185">Reference proteome</keyword>
<evidence type="ECO:0008006" key="3">
    <source>
        <dbReference type="Google" id="ProtNLM"/>
    </source>
</evidence>
<dbReference type="Proteomes" id="UP001620597">
    <property type="component" value="Unassembled WGS sequence"/>
</dbReference>
<evidence type="ECO:0000313" key="2">
    <source>
        <dbReference type="Proteomes" id="UP001620597"/>
    </source>
</evidence>
<dbReference type="EMBL" id="JBBKTX010000010">
    <property type="protein sequence ID" value="MFK4752630.1"/>
    <property type="molecule type" value="Genomic_DNA"/>
</dbReference>
<sequence length="673" mass="73764">MAHERVVHREAGGNVNVSPDVDRLCRALVRVGCSIPTQRVAEALLMTERLSNSLDARVPGLQRQAEFLATPGSSAQWQVLMRLVAAGMLLNHLTGMRRDWLSALPGMGAALEIWQLLTGAANRSRQQRYPLTAAGWARFAQEFAGDSEQQILPGPWISPELVGARAPLDTLVTQAIHQPLPGEVAVLVLAGDASEQLERLTRTLSWWSRKDCGVLIPVWVGETKKVPATGTNASQVLCSLADNRPVTIACALLEAEAEWHQSMGELKCLPLITLACQPATAAAHELTTVTDWPVATAVLRQPRRPLRPFMVTVNRPDPHWQSGDHEVLPLLDRYFADICEINPALRPRLASHVGATNEVLPISHERLGTRADGTAGALLHHHEGELLANACLGNQMGINLLVTDESAGLAMLEPLLQTVAFARRQKLDDEPAPWAGLPLVSRHDAAAPEMTEALLSQSADQVRVLLIPDGNTALAALKACYGESGVVMQLVIPDGRVDSLLTPTMAEQLVAHGASCLRGHCAAEIQLVACGYLSLQQAFRISERLQQFQRPHSLVYVLEPGRFRYARDSTEAGCQIDSQIIDGLFPERVRQRLVLCDMRPEVFIGHFRRLHLEHSQVLGFRNHPVARTGRMPQANGCSWLHGLVELALSLGLPEDSWMSAAEWLSLQPRRHQP</sequence>
<accession>A0ABW8NI46</accession>
<proteinExistence type="predicted"/>
<comment type="caution">
    <text evidence="1">The sequence shown here is derived from an EMBL/GenBank/DDBJ whole genome shotgun (WGS) entry which is preliminary data.</text>
</comment>